<dbReference type="Pfam" id="PF14552">
    <property type="entry name" value="Tautomerase_2"/>
    <property type="match status" value="1"/>
</dbReference>
<dbReference type="Proteomes" id="UP000092730">
    <property type="component" value="Chromosome 3"/>
</dbReference>
<accession>A0A1B9FS81</accession>
<dbReference type="PANTHER" id="PTHR38460:SF1">
    <property type="entry name" value="TAUTOMERASE YOLI-RELATED"/>
    <property type="match status" value="1"/>
</dbReference>
<dbReference type="AlphaFoldDB" id="A0A1B9FS81"/>
<reference evidence="1" key="1">
    <citation type="submission" date="2013-07" db="EMBL/GenBank/DDBJ databases">
        <title>The Genome Sequence of Cryptococcus bestiolae CBS10118.</title>
        <authorList>
            <consortium name="The Broad Institute Genome Sequencing Platform"/>
            <person name="Cuomo C."/>
            <person name="Litvintseva A."/>
            <person name="Chen Y."/>
            <person name="Heitman J."/>
            <person name="Sun S."/>
            <person name="Springer D."/>
            <person name="Dromer F."/>
            <person name="Young S.K."/>
            <person name="Zeng Q."/>
            <person name="Gargeya S."/>
            <person name="Fitzgerald M."/>
            <person name="Abouelleil A."/>
            <person name="Alvarado L."/>
            <person name="Berlin A.M."/>
            <person name="Chapman S.B."/>
            <person name="Dewar J."/>
            <person name="Goldberg J."/>
            <person name="Griggs A."/>
            <person name="Gujja S."/>
            <person name="Hansen M."/>
            <person name="Howarth C."/>
            <person name="Imamovic A."/>
            <person name="Larimer J."/>
            <person name="McCowan C."/>
            <person name="Murphy C."/>
            <person name="Pearson M."/>
            <person name="Priest M."/>
            <person name="Roberts A."/>
            <person name="Saif S."/>
            <person name="Shea T."/>
            <person name="Sykes S."/>
            <person name="Wortman J."/>
            <person name="Nusbaum C."/>
            <person name="Birren B."/>
        </authorList>
    </citation>
    <scope>NUCLEOTIDE SEQUENCE [LARGE SCALE GENOMIC DNA]</scope>
    <source>
        <strain evidence="1">CBS 10118</strain>
    </source>
</reference>
<sequence>MPLAHIHTVKTAYTPSDLRLIADTVYQTMRTHFTAPDEDRYQIISQHEPYELICSDTNLGFTRSDKLIFLQIVQQGRSAAVKETYYGVLMEALKEKVDLAEGDLIISVTANTREDWSFGGGKAQFLNGDL</sequence>
<evidence type="ECO:0008006" key="4">
    <source>
        <dbReference type="Google" id="ProtNLM"/>
    </source>
</evidence>
<reference evidence="2" key="4">
    <citation type="submission" date="2024-02" db="EMBL/GenBank/DDBJ databases">
        <title>Comparative genomics of Cryptococcus and Kwoniella reveals pathogenesis evolution and contrasting modes of karyotype evolution via chromosome fusion or intercentromeric recombination.</title>
        <authorList>
            <person name="Coelho M.A."/>
            <person name="David-Palma M."/>
            <person name="Shea T."/>
            <person name="Bowers K."/>
            <person name="McGinley-Smith S."/>
            <person name="Mohammad A.W."/>
            <person name="Gnirke A."/>
            <person name="Yurkov A.M."/>
            <person name="Nowrousian M."/>
            <person name="Sun S."/>
            <person name="Cuomo C.A."/>
            <person name="Heitman J."/>
        </authorList>
    </citation>
    <scope>NUCLEOTIDE SEQUENCE</scope>
    <source>
        <strain evidence="2">CBS 10118</strain>
    </source>
</reference>
<dbReference type="EMBL" id="KI894026">
    <property type="protein sequence ID" value="OCF21629.1"/>
    <property type="molecule type" value="Genomic_DNA"/>
</dbReference>
<dbReference type="VEuPathDB" id="FungiDB:I302_08404"/>
<dbReference type="InterPro" id="IPR014347">
    <property type="entry name" value="Tautomerase/MIF_sf"/>
</dbReference>
<dbReference type="Gene3D" id="3.30.429.10">
    <property type="entry name" value="Macrophage Migration Inhibitory Factor"/>
    <property type="match status" value="1"/>
</dbReference>
<dbReference type="KEGG" id="kbi:30212803"/>
<organism evidence="1">
    <name type="scientific">Kwoniella bestiolae CBS 10118</name>
    <dbReference type="NCBI Taxonomy" id="1296100"/>
    <lineage>
        <taxon>Eukaryota</taxon>
        <taxon>Fungi</taxon>
        <taxon>Dikarya</taxon>
        <taxon>Basidiomycota</taxon>
        <taxon>Agaricomycotina</taxon>
        <taxon>Tremellomycetes</taxon>
        <taxon>Tremellales</taxon>
        <taxon>Cryptococcaceae</taxon>
        <taxon>Kwoniella</taxon>
    </lineage>
</organism>
<dbReference type="OrthoDB" id="1686145at2759"/>
<name>A0A1B9FS81_9TREE</name>
<evidence type="ECO:0000313" key="2">
    <source>
        <dbReference type="EMBL" id="WVW83099.1"/>
    </source>
</evidence>
<proteinExistence type="predicted"/>
<dbReference type="GeneID" id="30212803"/>
<protein>
    <recommendedName>
        <fullName evidence="4">Tautomerase</fullName>
    </recommendedName>
</protein>
<keyword evidence="3" id="KW-1185">Reference proteome</keyword>
<reference evidence="2" key="2">
    <citation type="submission" date="2013-07" db="EMBL/GenBank/DDBJ databases">
        <authorList>
            <consortium name="The Broad Institute Genome Sequencing Platform"/>
            <person name="Cuomo C."/>
            <person name="Litvintseva A."/>
            <person name="Chen Y."/>
            <person name="Heitman J."/>
            <person name="Sun S."/>
            <person name="Springer D."/>
            <person name="Dromer F."/>
            <person name="Young S.K."/>
            <person name="Zeng Q."/>
            <person name="Gargeya S."/>
            <person name="Fitzgerald M."/>
            <person name="Abouelleil A."/>
            <person name="Alvarado L."/>
            <person name="Berlin A.M."/>
            <person name="Chapman S.B."/>
            <person name="Dewar J."/>
            <person name="Goldberg J."/>
            <person name="Griggs A."/>
            <person name="Gujja S."/>
            <person name="Hansen M."/>
            <person name="Howarth C."/>
            <person name="Imamovic A."/>
            <person name="Larimer J."/>
            <person name="McCowan C."/>
            <person name="Murphy C."/>
            <person name="Pearson M."/>
            <person name="Priest M."/>
            <person name="Roberts A."/>
            <person name="Saif S."/>
            <person name="Shea T."/>
            <person name="Sykes S."/>
            <person name="Wortman J."/>
            <person name="Nusbaum C."/>
            <person name="Birren B."/>
        </authorList>
    </citation>
    <scope>NUCLEOTIDE SEQUENCE</scope>
    <source>
        <strain evidence="2">CBS 10118</strain>
    </source>
</reference>
<evidence type="ECO:0000313" key="3">
    <source>
        <dbReference type="Proteomes" id="UP000092730"/>
    </source>
</evidence>
<dbReference type="InterPro" id="IPR037479">
    <property type="entry name" value="Tauto_MSAD"/>
</dbReference>
<evidence type="ECO:0000313" key="1">
    <source>
        <dbReference type="EMBL" id="OCF21629.1"/>
    </source>
</evidence>
<reference evidence="1" key="3">
    <citation type="submission" date="2014-01" db="EMBL/GenBank/DDBJ databases">
        <title>Evolution of pathogenesis and genome organization in the Tremellales.</title>
        <authorList>
            <person name="Cuomo C."/>
            <person name="Litvintseva A."/>
            <person name="Heitman J."/>
            <person name="Chen Y."/>
            <person name="Sun S."/>
            <person name="Springer D."/>
            <person name="Dromer F."/>
            <person name="Young S."/>
            <person name="Zeng Q."/>
            <person name="Chapman S."/>
            <person name="Gujja S."/>
            <person name="Saif S."/>
            <person name="Birren B."/>
        </authorList>
    </citation>
    <scope>NUCLEOTIDE SEQUENCE</scope>
    <source>
        <strain evidence="1">CBS 10118</strain>
    </source>
</reference>
<dbReference type="PANTHER" id="PTHR38460">
    <property type="entry name" value="TAUTOMERASE YOLI-RELATED"/>
    <property type="match status" value="1"/>
</dbReference>
<dbReference type="RefSeq" id="XP_019042699.1">
    <property type="nucleotide sequence ID" value="XM_019194986.1"/>
</dbReference>
<dbReference type="EMBL" id="CP144543">
    <property type="protein sequence ID" value="WVW83099.1"/>
    <property type="molecule type" value="Genomic_DNA"/>
</dbReference>
<dbReference type="SUPFAM" id="SSF55331">
    <property type="entry name" value="Tautomerase/MIF"/>
    <property type="match status" value="1"/>
</dbReference>
<gene>
    <name evidence="1" type="ORF">I302_08404</name>
    <name evidence="2" type="ORF">I302_105117</name>
</gene>